<dbReference type="Proteomes" id="UP000267017">
    <property type="component" value="Unassembled WGS sequence"/>
</dbReference>
<name>A0A3P3UCN2_9BACL</name>
<dbReference type="SUPFAM" id="SSF52266">
    <property type="entry name" value="SGNH hydrolase"/>
    <property type="match status" value="1"/>
</dbReference>
<dbReference type="EMBL" id="RRCN01000001">
    <property type="protein sequence ID" value="RRJ67309.1"/>
    <property type="molecule type" value="Genomic_DNA"/>
</dbReference>
<gene>
    <name evidence="1" type="ORF">EHV15_33585</name>
</gene>
<evidence type="ECO:0008006" key="3">
    <source>
        <dbReference type="Google" id="ProtNLM"/>
    </source>
</evidence>
<sequence>MVNIRVPKDWQDSVNKTLSEVADEYSNTKVIDWFSASEGKREYFYKDGVHLNTEGSKYYASVMMDAIHSNE</sequence>
<organism evidence="1 2">
    <name type="scientific">Paenibacillus oralis</name>
    <dbReference type="NCBI Taxonomy" id="2490856"/>
    <lineage>
        <taxon>Bacteria</taxon>
        <taxon>Bacillati</taxon>
        <taxon>Bacillota</taxon>
        <taxon>Bacilli</taxon>
        <taxon>Bacillales</taxon>
        <taxon>Paenibacillaceae</taxon>
        <taxon>Paenibacillus</taxon>
    </lineage>
</organism>
<dbReference type="Gene3D" id="3.40.50.1110">
    <property type="entry name" value="SGNH hydrolase"/>
    <property type="match status" value="1"/>
</dbReference>
<dbReference type="AlphaFoldDB" id="A0A3P3UCN2"/>
<keyword evidence="2" id="KW-1185">Reference proteome</keyword>
<reference evidence="1 2" key="1">
    <citation type="submission" date="2018-11" db="EMBL/GenBank/DDBJ databases">
        <title>Genome sequencing of Paenibacillus sp. KCOM 3021 (= ChDC PVNT-B20).</title>
        <authorList>
            <person name="Kook J.-K."/>
            <person name="Park S.-N."/>
            <person name="Lim Y.K."/>
        </authorList>
    </citation>
    <scope>NUCLEOTIDE SEQUENCE [LARGE SCALE GENOMIC DNA]</scope>
    <source>
        <strain evidence="1 2">KCOM 3021</strain>
    </source>
</reference>
<evidence type="ECO:0000313" key="1">
    <source>
        <dbReference type="EMBL" id="RRJ67309.1"/>
    </source>
</evidence>
<evidence type="ECO:0000313" key="2">
    <source>
        <dbReference type="Proteomes" id="UP000267017"/>
    </source>
</evidence>
<protein>
    <recommendedName>
        <fullName evidence="3">SGNH hydrolase-type esterase domain-containing protein</fullName>
    </recommendedName>
</protein>
<comment type="caution">
    <text evidence="1">The sequence shown here is derived from an EMBL/GenBank/DDBJ whole genome shotgun (WGS) entry which is preliminary data.</text>
</comment>
<dbReference type="InterPro" id="IPR036514">
    <property type="entry name" value="SGNH_hydro_sf"/>
</dbReference>
<proteinExistence type="predicted"/>
<dbReference type="RefSeq" id="WP_128635088.1">
    <property type="nucleotide sequence ID" value="NZ_RRCN01000001.1"/>
</dbReference>
<dbReference type="OrthoDB" id="9796461at2"/>
<accession>A0A3P3UCN2</accession>